<organism evidence="2">
    <name type="scientific">Vitis vinifera</name>
    <name type="common">Grape</name>
    <dbReference type="NCBI Taxonomy" id="29760"/>
    <lineage>
        <taxon>Eukaryota</taxon>
        <taxon>Viridiplantae</taxon>
        <taxon>Streptophyta</taxon>
        <taxon>Embryophyta</taxon>
        <taxon>Tracheophyta</taxon>
        <taxon>Spermatophyta</taxon>
        <taxon>Magnoliopsida</taxon>
        <taxon>eudicotyledons</taxon>
        <taxon>Gunneridae</taxon>
        <taxon>Pentapetalae</taxon>
        <taxon>rosids</taxon>
        <taxon>Vitales</taxon>
        <taxon>Vitaceae</taxon>
        <taxon>Viteae</taxon>
        <taxon>Vitis</taxon>
    </lineage>
</organism>
<dbReference type="AlphaFoldDB" id="A5BI91"/>
<keyword evidence="1" id="KW-0732">Signal</keyword>
<feature type="chain" id="PRO_5002678359" description="Secreted protein" evidence="1">
    <location>
        <begin position="20"/>
        <end position="87"/>
    </location>
</feature>
<dbReference type="EMBL" id="AM460371">
    <property type="protein sequence ID" value="CAN72366.1"/>
    <property type="molecule type" value="Genomic_DNA"/>
</dbReference>
<evidence type="ECO:0000256" key="1">
    <source>
        <dbReference type="SAM" id="SignalP"/>
    </source>
</evidence>
<name>A5BI91_VITVI</name>
<feature type="signal peptide" evidence="1">
    <location>
        <begin position="1"/>
        <end position="19"/>
    </location>
</feature>
<accession>A5BI91</accession>
<reference evidence="2" key="1">
    <citation type="journal article" date="2007" name="PLoS ONE">
        <title>The first genome sequence of an elite grapevine cultivar (Pinot noir Vitis vinifera L.): coping with a highly heterozygous genome.</title>
        <authorList>
            <person name="Velasco R."/>
            <person name="Zharkikh A."/>
            <person name="Troggio M."/>
            <person name="Cartwright D.A."/>
            <person name="Cestaro A."/>
            <person name="Pruss D."/>
            <person name="Pindo M."/>
            <person name="FitzGerald L.M."/>
            <person name="Vezzulli S."/>
            <person name="Reid J."/>
            <person name="Malacarne G."/>
            <person name="Iliev D."/>
            <person name="Coppola G."/>
            <person name="Wardell B."/>
            <person name="Micheletti D."/>
            <person name="Macalma T."/>
            <person name="Facci M."/>
            <person name="Mitchell J.T."/>
            <person name="Perazzolli M."/>
            <person name="Eldredge G."/>
            <person name="Gatto P."/>
            <person name="Oyzerski R."/>
            <person name="Moretto M."/>
            <person name="Gutin N."/>
            <person name="Stefanini M."/>
            <person name="Chen Y."/>
            <person name="Segala C."/>
            <person name="Davenport C."/>
            <person name="Dematte L."/>
            <person name="Mraz A."/>
            <person name="Battilana J."/>
            <person name="Stormo K."/>
            <person name="Costa F."/>
            <person name="Tao Q."/>
            <person name="Si-Ammour A."/>
            <person name="Harkins T."/>
            <person name="Lackey A."/>
            <person name="Perbost C."/>
            <person name="Taillon B."/>
            <person name="Stella A."/>
            <person name="Solovyev V."/>
            <person name="Fawcett J.A."/>
            <person name="Sterck L."/>
            <person name="Vandepoele K."/>
            <person name="Grando S.M."/>
            <person name="Toppo S."/>
            <person name="Moser C."/>
            <person name="Lanchbury J."/>
            <person name="Bogden R."/>
            <person name="Skolnick M."/>
            <person name="Sgaramella V."/>
            <person name="Bhatnagar S.K."/>
            <person name="Fontana P."/>
            <person name="Gutin A."/>
            <person name="Van de Peer Y."/>
            <person name="Salamini F."/>
            <person name="Viola R."/>
        </authorList>
    </citation>
    <scope>NUCLEOTIDE SEQUENCE</scope>
</reference>
<evidence type="ECO:0008006" key="3">
    <source>
        <dbReference type="Google" id="ProtNLM"/>
    </source>
</evidence>
<gene>
    <name evidence="2" type="ORF">VITISV_003306</name>
</gene>
<evidence type="ECO:0000313" key="2">
    <source>
        <dbReference type="EMBL" id="CAN72366.1"/>
    </source>
</evidence>
<protein>
    <recommendedName>
        <fullName evidence="3">Secreted protein</fullName>
    </recommendedName>
</protein>
<sequence length="87" mass="9582">MACLTTLLAAARLLPSASSPQLPDCPSHLAGIHEQNSHGVCEIFAHLRGVCEFRTPFAHHSHTFRTPGAVVFRRPYLPHFSSKSYTV</sequence>
<proteinExistence type="predicted"/>